<dbReference type="EMBL" id="CP061800">
    <property type="protein sequence ID" value="QTA88296.1"/>
    <property type="molecule type" value="Genomic_DNA"/>
</dbReference>
<evidence type="ECO:0000256" key="6">
    <source>
        <dbReference type="SAM" id="SignalP"/>
    </source>
</evidence>
<dbReference type="InterPro" id="IPR004010">
    <property type="entry name" value="Double_Cache_2"/>
</dbReference>
<evidence type="ECO:0000313" key="8">
    <source>
        <dbReference type="EMBL" id="QTA88296.1"/>
    </source>
</evidence>
<evidence type="ECO:0000259" key="7">
    <source>
        <dbReference type="SMART" id="SM01049"/>
    </source>
</evidence>
<evidence type="ECO:0000256" key="5">
    <source>
        <dbReference type="ARBA" id="ARBA00023136"/>
    </source>
</evidence>
<keyword evidence="2" id="KW-1003">Cell membrane</keyword>
<evidence type="ECO:0000256" key="4">
    <source>
        <dbReference type="ARBA" id="ARBA00022989"/>
    </source>
</evidence>
<dbReference type="SMART" id="SM01049">
    <property type="entry name" value="Cache_2"/>
    <property type="match status" value="1"/>
</dbReference>
<dbReference type="Gene3D" id="3.30.450.20">
    <property type="entry name" value="PAS domain"/>
    <property type="match status" value="1"/>
</dbReference>
<dbReference type="RefSeq" id="WP_207683127.1">
    <property type="nucleotide sequence ID" value="NZ_CP061800.1"/>
</dbReference>
<keyword evidence="5" id="KW-0472">Membrane</keyword>
<keyword evidence="6" id="KW-0732">Signal</keyword>
<dbReference type="Pfam" id="PF08269">
    <property type="entry name" value="dCache_2"/>
    <property type="match status" value="1"/>
</dbReference>
<evidence type="ECO:0000313" key="9">
    <source>
        <dbReference type="Proteomes" id="UP000663722"/>
    </source>
</evidence>
<dbReference type="Proteomes" id="UP000663722">
    <property type="component" value="Chromosome"/>
</dbReference>
<keyword evidence="4" id="KW-1133">Transmembrane helix</keyword>
<sequence>MKKLMIAALALVFGLCVTGNALASDKEVCEQVCKDAATMIKADINAAKAEINKKDGKFVKGSIYVFAMNMKGDMIAHPMKASLIGKNLIDQKDKNGKAFFKDFVELAKSKGSGWVDYMWPKPGEEAPSAKSSYILKVTDDVLVGAGYYK</sequence>
<feature type="domain" description="Single Cache" evidence="7">
    <location>
        <begin position="18"/>
        <end position="101"/>
    </location>
</feature>
<evidence type="ECO:0000256" key="2">
    <source>
        <dbReference type="ARBA" id="ARBA00022475"/>
    </source>
</evidence>
<reference evidence="8" key="1">
    <citation type="journal article" date="2021" name="Microb. Physiol.">
        <title>Proteogenomic Insights into the Physiology of Marine, Sulfate-Reducing, Filamentous Desulfonema limicola and Desulfonema magnum.</title>
        <authorList>
            <person name="Schnaars V."/>
            <person name="Wohlbrand L."/>
            <person name="Scheve S."/>
            <person name="Hinrichs C."/>
            <person name="Reinhardt R."/>
            <person name="Rabus R."/>
        </authorList>
    </citation>
    <scope>NUCLEOTIDE SEQUENCE</scope>
    <source>
        <strain evidence="8">4be13</strain>
    </source>
</reference>
<gene>
    <name evidence="8" type="ORF">dnm_043390</name>
</gene>
<proteinExistence type="predicted"/>
<evidence type="ECO:0000256" key="1">
    <source>
        <dbReference type="ARBA" id="ARBA00004651"/>
    </source>
</evidence>
<evidence type="ECO:0000256" key="3">
    <source>
        <dbReference type="ARBA" id="ARBA00022692"/>
    </source>
</evidence>
<comment type="subcellular location">
    <subcellularLocation>
        <location evidence="1">Cell membrane</location>
        <topology evidence="1">Multi-pass membrane protein</topology>
    </subcellularLocation>
</comment>
<feature type="signal peptide" evidence="6">
    <location>
        <begin position="1"/>
        <end position="23"/>
    </location>
</feature>
<keyword evidence="3" id="KW-0812">Transmembrane</keyword>
<organism evidence="8 9">
    <name type="scientific">Desulfonema magnum</name>
    <dbReference type="NCBI Taxonomy" id="45655"/>
    <lineage>
        <taxon>Bacteria</taxon>
        <taxon>Pseudomonadati</taxon>
        <taxon>Thermodesulfobacteriota</taxon>
        <taxon>Desulfobacteria</taxon>
        <taxon>Desulfobacterales</taxon>
        <taxon>Desulfococcaceae</taxon>
        <taxon>Desulfonema</taxon>
    </lineage>
</organism>
<dbReference type="KEGG" id="dmm:dnm_043390"/>
<accession>A0A975BMP2</accession>
<dbReference type="InterPro" id="IPR033480">
    <property type="entry name" value="sCache_2"/>
</dbReference>
<feature type="chain" id="PRO_5037777370" evidence="6">
    <location>
        <begin position="24"/>
        <end position="149"/>
    </location>
</feature>
<protein>
    <submittedName>
        <fullName evidence="8">Double Cache 2 domain-containing protein</fullName>
    </submittedName>
</protein>
<dbReference type="AlphaFoldDB" id="A0A975BMP2"/>
<dbReference type="GO" id="GO:0005886">
    <property type="term" value="C:plasma membrane"/>
    <property type="evidence" value="ECO:0007669"/>
    <property type="project" value="UniProtKB-SubCell"/>
</dbReference>
<name>A0A975BMP2_9BACT</name>
<keyword evidence="9" id="KW-1185">Reference proteome</keyword>